<dbReference type="Pfam" id="PF25917">
    <property type="entry name" value="BSH_RND"/>
    <property type="match status" value="1"/>
</dbReference>
<dbReference type="GO" id="GO:0005886">
    <property type="term" value="C:plasma membrane"/>
    <property type="evidence" value="ECO:0007669"/>
    <property type="project" value="TreeGrafter"/>
</dbReference>
<feature type="domain" description="Multidrug resistance protein MdtA-like barrel-sandwich hybrid" evidence="3">
    <location>
        <begin position="48"/>
        <end position="208"/>
    </location>
</feature>
<dbReference type="GO" id="GO:1990195">
    <property type="term" value="C:macrolide transmembrane transporter complex"/>
    <property type="evidence" value="ECO:0007669"/>
    <property type="project" value="InterPro"/>
</dbReference>
<dbReference type="GO" id="GO:0019898">
    <property type="term" value="C:extrinsic component of membrane"/>
    <property type="evidence" value="ECO:0007669"/>
    <property type="project" value="InterPro"/>
</dbReference>
<dbReference type="InterPro" id="IPR030190">
    <property type="entry name" value="MacA_alpha-hairpin_sf"/>
</dbReference>
<proteinExistence type="inferred from homology"/>
<dbReference type="PANTHER" id="PTHR30438">
    <property type="entry name" value="36 KDA ANTIGEN-RELATED"/>
    <property type="match status" value="1"/>
</dbReference>
<dbReference type="STRING" id="284577.SAMN05216571_103268"/>
<sequence length="326" mass="35079">MKRLQTALIVLVCAAAAVGGGYFWWHQQQDGLAEGFALANGRLEATRIDVALKFSGRVAEVMVTEGQRVKAGDVIVRIDATELEAQVRAAEAATRQAEQALAQAEALSIQRMSELALAGSELGRTQTLAARGYASQELLDQRRSQKTTAEAALNTARAQVSAAKASIEASQAHVAALNANLADYTLVAPRAGRVQYRLAEPGEILAAGGKVVTLLDLTDVYMDVYLPTDEAGRLRYGSEARLILDAAPQYVIPAAVDFVASEAQFTPKYVETKSEREKLMFRVKLQIPADILSRYQDVVKTGVPGVAYVRVAPDAQWPDALAVNLP</sequence>
<keyword evidence="2" id="KW-0175">Coiled coil</keyword>
<dbReference type="Gene3D" id="2.40.50.100">
    <property type="match status" value="1"/>
</dbReference>
<gene>
    <name evidence="4" type="ORF">SAMN05216571_103268</name>
</gene>
<dbReference type="GO" id="GO:1990961">
    <property type="term" value="P:xenobiotic detoxification by transmembrane export across the plasma membrane"/>
    <property type="evidence" value="ECO:0007669"/>
    <property type="project" value="InterPro"/>
</dbReference>
<reference evidence="4 5" key="1">
    <citation type="submission" date="2016-10" db="EMBL/GenBank/DDBJ databases">
        <authorList>
            <person name="de Groot N.N."/>
        </authorList>
    </citation>
    <scope>NUCLEOTIDE SEQUENCE [LARGE SCALE GENOMIC DNA]</scope>
    <source>
        <strain evidence="4 5">BH539</strain>
    </source>
</reference>
<dbReference type="InterPro" id="IPR058625">
    <property type="entry name" value="MdtA-like_BSH"/>
</dbReference>
<dbReference type="EMBL" id="FNCI01000003">
    <property type="protein sequence ID" value="SDF98108.1"/>
    <property type="molecule type" value="Genomic_DNA"/>
</dbReference>
<evidence type="ECO:0000256" key="1">
    <source>
        <dbReference type="ARBA" id="ARBA00009477"/>
    </source>
</evidence>
<dbReference type="Proteomes" id="UP000198641">
    <property type="component" value="Unassembled WGS sequence"/>
</dbReference>
<dbReference type="GO" id="GO:0022857">
    <property type="term" value="F:transmembrane transporter activity"/>
    <property type="evidence" value="ECO:0007669"/>
    <property type="project" value="InterPro"/>
</dbReference>
<dbReference type="Gene3D" id="6.10.140.1990">
    <property type="match status" value="1"/>
</dbReference>
<dbReference type="OrthoDB" id="9778236at2"/>
<evidence type="ECO:0000259" key="3">
    <source>
        <dbReference type="Pfam" id="PF25917"/>
    </source>
</evidence>
<evidence type="ECO:0000313" key="5">
    <source>
        <dbReference type="Proteomes" id="UP000198641"/>
    </source>
</evidence>
<dbReference type="PANTHER" id="PTHR30438:SF2">
    <property type="entry name" value="MEMBRANE PROTEIN"/>
    <property type="match status" value="1"/>
</dbReference>
<accession>A0A1G7QI19</accession>
<protein>
    <submittedName>
        <fullName evidence="4">HlyD family secretion protein</fullName>
    </submittedName>
</protein>
<evidence type="ECO:0000256" key="2">
    <source>
        <dbReference type="SAM" id="Coils"/>
    </source>
</evidence>
<dbReference type="NCBIfam" id="TIGR01730">
    <property type="entry name" value="RND_mfp"/>
    <property type="match status" value="1"/>
</dbReference>
<name>A0A1G7QI19_9GAMM</name>
<dbReference type="SUPFAM" id="SSF111369">
    <property type="entry name" value="HlyD-like secretion proteins"/>
    <property type="match status" value="2"/>
</dbReference>
<dbReference type="Gene3D" id="2.40.30.170">
    <property type="match status" value="1"/>
</dbReference>
<dbReference type="InterPro" id="IPR006143">
    <property type="entry name" value="RND_pump_MFP"/>
</dbReference>
<comment type="similarity">
    <text evidence="1">Belongs to the membrane fusion protein (MFP) (TC 8.A.1) family.</text>
</comment>
<dbReference type="RefSeq" id="WP_092524108.1">
    <property type="nucleotide sequence ID" value="NZ_FNCI01000003.1"/>
</dbReference>
<keyword evidence="5" id="KW-1185">Reference proteome</keyword>
<organism evidence="4 5">
    <name type="scientific">Onishia taeanensis</name>
    <dbReference type="NCBI Taxonomy" id="284577"/>
    <lineage>
        <taxon>Bacteria</taxon>
        <taxon>Pseudomonadati</taxon>
        <taxon>Pseudomonadota</taxon>
        <taxon>Gammaproteobacteria</taxon>
        <taxon>Oceanospirillales</taxon>
        <taxon>Halomonadaceae</taxon>
        <taxon>Onishia</taxon>
    </lineage>
</organism>
<evidence type="ECO:0000313" key="4">
    <source>
        <dbReference type="EMBL" id="SDF98108.1"/>
    </source>
</evidence>
<dbReference type="AlphaFoldDB" id="A0A1G7QI19"/>
<feature type="coiled-coil region" evidence="2">
    <location>
        <begin position="80"/>
        <end position="110"/>
    </location>
</feature>